<dbReference type="Proteomes" id="UP000192223">
    <property type="component" value="Unplaced"/>
</dbReference>
<dbReference type="RefSeq" id="XP_018332225.1">
    <property type="nucleotide sequence ID" value="XM_018476723.1"/>
</dbReference>
<protein>
    <submittedName>
        <fullName evidence="4">Uncharacterized protein LOC108741795</fullName>
    </submittedName>
</protein>
<keyword evidence="3" id="KW-1185">Reference proteome</keyword>
<evidence type="ECO:0000256" key="1">
    <source>
        <dbReference type="SAM" id="MobiDB-lite"/>
    </source>
</evidence>
<proteinExistence type="predicted"/>
<feature type="region of interest" description="Disordered" evidence="1">
    <location>
        <begin position="80"/>
        <end position="126"/>
    </location>
</feature>
<organism evidence="3 4">
    <name type="scientific">Agrilus planipennis</name>
    <name type="common">Emerald ash borer</name>
    <name type="synonym">Agrilus marcopoli</name>
    <dbReference type="NCBI Taxonomy" id="224129"/>
    <lineage>
        <taxon>Eukaryota</taxon>
        <taxon>Metazoa</taxon>
        <taxon>Ecdysozoa</taxon>
        <taxon>Arthropoda</taxon>
        <taxon>Hexapoda</taxon>
        <taxon>Insecta</taxon>
        <taxon>Pterygota</taxon>
        <taxon>Neoptera</taxon>
        <taxon>Endopterygota</taxon>
        <taxon>Coleoptera</taxon>
        <taxon>Polyphaga</taxon>
        <taxon>Elateriformia</taxon>
        <taxon>Buprestoidea</taxon>
        <taxon>Buprestidae</taxon>
        <taxon>Agrilinae</taxon>
        <taxon>Agrilus</taxon>
    </lineage>
</organism>
<accession>A0A1W4XIM6</accession>
<gene>
    <name evidence="4" type="primary">LOC108741795</name>
</gene>
<name>A0A1W4XIM6_AGRPL</name>
<dbReference type="OrthoDB" id="8197587at2759"/>
<feature type="chain" id="PRO_5010693530" evidence="2">
    <location>
        <begin position="18"/>
        <end position="195"/>
    </location>
</feature>
<dbReference type="GeneID" id="108741795"/>
<evidence type="ECO:0000256" key="2">
    <source>
        <dbReference type="SAM" id="SignalP"/>
    </source>
</evidence>
<keyword evidence="2" id="KW-0732">Signal</keyword>
<feature type="compositionally biased region" description="Basic and acidic residues" evidence="1">
    <location>
        <begin position="105"/>
        <end position="124"/>
    </location>
</feature>
<evidence type="ECO:0000313" key="3">
    <source>
        <dbReference type="Proteomes" id="UP000192223"/>
    </source>
</evidence>
<reference evidence="4" key="1">
    <citation type="submission" date="2025-08" db="UniProtKB">
        <authorList>
            <consortium name="RefSeq"/>
        </authorList>
    </citation>
    <scope>IDENTIFICATION</scope>
    <source>
        <tissue evidence="4">Entire body</tissue>
    </source>
</reference>
<dbReference type="InParanoid" id="A0A1W4XIM6"/>
<dbReference type="STRING" id="224129.A0A1W4XIM6"/>
<evidence type="ECO:0000313" key="4">
    <source>
        <dbReference type="RefSeq" id="XP_018332225.1"/>
    </source>
</evidence>
<sequence>MVKLLVVFFVLVASVYGKPQVPVYSYSYSTVVQHGVPYPLASYKLTTQPQVVEVPQPSESHPPVSRGAEVPVKNVTKEIEQEVEEKEGTTTENPEIETTTEPESEAIREENSHNTKDDKEKLSENTKVTTPEGKGVYYIYHPTNGVLQKVVYSTKNDEKEMALVAQLKYQNVEPIKEPIYTYNPETFVLQPLKLA</sequence>
<dbReference type="KEGG" id="apln:108741795"/>
<dbReference type="AlphaFoldDB" id="A0A1W4XIM6"/>
<feature type="compositionally biased region" description="Acidic residues" evidence="1">
    <location>
        <begin position="94"/>
        <end position="104"/>
    </location>
</feature>
<feature type="signal peptide" evidence="2">
    <location>
        <begin position="1"/>
        <end position="17"/>
    </location>
</feature>